<gene>
    <name evidence="1" type="ORF">KIPB_016990</name>
</gene>
<sequence>ISSVVSFIQSLALPASGPPSRPEVASVLLCLLRIAQSNNQDLLTSKYSFLSVLCGMA</sequence>
<protein>
    <submittedName>
        <fullName evidence="1">Uncharacterized protein</fullName>
    </submittedName>
</protein>
<dbReference type="EMBL" id="BDIP01010921">
    <property type="protein sequence ID" value="GCA65384.1"/>
    <property type="molecule type" value="Genomic_DNA"/>
</dbReference>
<organism evidence="1 2">
    <name type="scientific">Kipferlia bialata</name>
    <dbReference type="NCBI Taxonomy" id="797122"/>
    <lineage>
        <taxon>Eukaryota</taxon>
        <taxon>Metamonada</taxon>
        <taxon>Carpediemonas-like organisms</taxon>
        <taxon>Kipferlia</taxon>
    </lineage>
</organism>
<accession>A0A391NW75</accession>
<evidence type="ECO:0000313" key="1">
    <source>
        <dbReference type="EMBL" id="GCA65384.1"/>
    </source>
</evidence>
<dbReference type="Proteomes" id="UP000265618">
    <property type="component" value="Unassembled WGS sequence"/>
</dbReference>
<feature type="non-terminal residue" evidence="1">
    <location>
        <position position="1"/>
    </location>
</feature>
<dbReference type="AlphaFoldDB" id="A0A391NW75"/>
<proteinExistence type="predicted"/>
<evidence type="ECO:0000313" key="2">
    <source>
        <dbReference type="Proteomes" id="UP000265618"/>
    </source>
</evidence>
<reference evidence="1 2" key="1">
    <citation type="journal article" date="2018" name="PLoS ONE">
        <title>The draft genome of Kipferlia bialata reveals reductive genome evolution in fornicate parasites.</title>
        <authorList>
            <person name="Tanifuji G."/>
            <person name="Takabayashi S."/>
            <person name="Kume K."/>
            <person name="Takagi M."/>
            <person name="Nakayama T."/>
            <person name="Kamikawa R."/>
            <person name="Inagaki Y."/>
            <person name="Hashimoto T."/>
        </authorList>
    </citation>
    <scope>NUCLEOTIDE SEQUENCE [LARGE SCALE GENOMIC DNA]</scope>
    <source>
        <strain evidence="1">NY0173</strain>
    </source>
</reference>
<feature type="non-terminal residue" evidence="1">
    <location>
        <position position="57"/>
    </location>
</feature>
<comment type="caution">
    <text evidence="1">The sequence shown here is derived from an EMBL/GenBank/DDBJ whole genome shotgun (WGS) entry which is preliminary data.</text>
</comment>
<keyword evidence="2" id="KW-1185">Reference proteome</keyword>
<name>A0A391NW75_9EUKA</name>